<evidence type="ECO:0000313" key="2">
    <source>
        <dbReference type="Proteomes" id="UP000528824"/>
    </source>
</evidence>
<sequence>MAEIVHFPARPLASDHARPALHLVCDIADLVDAETEAKAHAYVANAMENLASANLELNAANIILLERGGDVAELVSDEVITSLCHALIAVIDARGNRNDDRPLRNIAAKAIAEREGSHHGN</sequence>
<proteinExistence type="predicted"/>
<reference evidence="1 2" key="1">
    <citation type="submission" date="2020-08" db="EMBL/GenBank/DDBJ databases">
        <title>Genomic Encyclopedia of Type Strains, Phase IV (KMG-V): Genome sequencing to study the core and pangenomes of soil and plant-associated prokaryotes.</title>
        <authorList>
            <person name="Whitman W."/>
        </authorList>
    </citation>
    <scope>NUCLEOTIDE SEQUENCE [LARGE SCALE GENOMIC DNA]</scope>
    <source>
        <strain evidence="1 2">SEMIA 4034</strain>
    </source>
</reference>
<name>A0A7W8UMA0_9HYPH</name>
<accession>A0A7W8UMA0</accession>
<protein>
    <submittedName>
        <fullName evidence="1">Uncharacterized protein</fullName>
    </submittedName>
</protein>
<evidence type="ECO:0000313" key="1">
    <source>
        <dbReference type="EMBL" id="MBB5560617.1"/>
    </source>
</evidence>
<gene>
    <name evidence="1" type="ORF">GGI59_002279</name>
</gene>
<keyword evidence="2" id="KW-1185">Reference proteome</keyword>
<dbReference type="EMBL" id="JACHBC010000004">
    <property type="protein sequence ID" value="MBB5560617.1"/>
    <property type="molecule type" value="Genomic_DNA"/>
</dbReference>
<dbReference type="Proteomes" id="UP000528824">
    <property type="component" value="Unassembled WGS sequence"/>
</dbReference>
<dbReference type="RefSeq" id="WP_183916097.1">
    <property type="nucleotide sequence ID" value="NZ_JACHBB010000004.1"/>
</dbReference>
<organism evidence="1 2">
    <name type="scientific">Rhizobium lentis</name>
    <dbReference type="NCBI Taxonomy" id="1138194"/>
    <lineage>
        <taxon>Bacteria</taxon>
        <taxon>Pseudomonadati</taxon>
        <taxon>Pseudomonadota</taxon>
        <taxon>Alphaproteobacteria</taxon>
        <taxon>Hyphomicrobiales</taxon>
        <taxon>Rhizobiaceae</taxon>
        <taxon>Rhizobium/Agrobacterium group</taxon>
        <taxon>Rhizobium</taxon>
    </lineage>
</organism>
<comment type="caution">
    <text evidence="1">The sequence shown here is derived from an EMBL/GenBank/DDBJ whole genome shotgun (WGS) entry which is preliminary data.</text>
</comment>
<dbReference type="AlphaFoldDB" id="A0A7W8UMA0"/>